<dbReference type="InterPro" id="IPR014239">
    <property type="entry name" value="YpeB_PepSY1-2"/>
</dbReference>
<feature type="domain" description="Sporulation protein YpeB N-terminal" evidence="2">
    <location>
        <begin position="32"/>
        <end position="161"/>
    </location>
</feature>
<dbReference type="Pfam" id="PF14620">
    <property type="entry name" value="YPEB_PepSY1-2"/>
    <property type="match status" value="1"/>
</dbReference>
<dbReference type="Pfam" id="PF20769">
    <property type="entry name" value="YPEB_N"/>
    <property type="match status" value="1"/>
</dbReference>
<evidence type="ECO:0000313" key="4">
    <source>
        <dbReference type="Proteomes" id="UP001298681"/>
    </source>
</evidence>
<sequence>MTKNRKVLFLSLALVAVILVLGGTTVSGYMQASKYKMNLNYNYQRAVTDLGDCVDNIENTLNKSIYANTPTQQNGLAAKLMRETSMAKAALGILPLESGNLANVNKFISQVGDFSMALSSKISAGGSISEEEYASMENLEQYAKKLKEGLDGIQPDFDAGPVDASFQQAADDFTDYPSLIYDGPFSDHIGQQEPKLLAGQSEVPQGNAQNNAASFLGVTQDKLTHTQDSAGGLPTYNFDCGTIRISVTKAGGVVSAMTDGREIGEIRLDADGARTAAQGFLEAKGIQNMKESYYVINDGICTINYAYSQDGVTCYPDLVKVAVALDTGGIVEYNATGYIMNHTDRGELTPKITQEEAQKSVSPRLKVESGSLALIPTPGLNEVLCYEFQCTGENEDRVLVYINASTGMEEQIFILMQSDSGVLVK</sequence>
<gene>
    <name evidence="3" type="ORF">L0P57_10870</name>
</gene>
<name>A0ABS9MKU0_9FIRM</name>
<protein>
    <submittedName>
        <fullName evidence="3">Germination protein YpeB</fullName>
    </submittedName>
</protein>
<dbReference type="EMBL" id="JAKNHQ010000015">
    <property type="protein sequence ID" value="MCG4611427.1"/>
    <property type="molecule type" value="Genomic_DNA"/>
</dbReference>
<accession>A0ABS9MKU0</accession>
<evidence type="ECO:0000259" key="2">
    <source>
        <dbReference type="Pfam" id="PF20769"/>
    </source>
</evidence>
<reference evidence="3 4" key="1">
    <citation type="submission" date="2022-01" db="EMBL/GenBank/DDBJ databases">
        <title>Collection of gut derived symbiotic bacterial strains cultured from healthy donors.</title>
        <authorList>
            <person name="Lin H."/>
            <person name="Kohout C."/>
            <person name="Waligurski E."/>
            <person name="Pamer E.G."/>
        </authorList>
    </citation>
    <scope>NUCLEOTIDE SEQUENCE [LARGE SCALE GENOMIC DNA]</scope>
    <source>
        <strain evidence="3 4">DFI.7.58</strain>
    </source>
</reference>
<comment type="caution">
    <text evidence="3">The sequence shown here is derived from an EMBL/GenBank/DDBJ whole genome shotgun (WGS) entry which is preliminary data.</text>
</comment>
<feature type="domain" description="Sporulation protein YpeB PepSY1 and PepSY2" evidence="1">
    <location>
        <begin position="163"/>
        <end position="345"/>
    </location>
</feature>
<organism evidence="3 4">
    <name type="scientific">Anaeromassilibacillus senegalensis</name>
    <dbReference type="NCBI Taxonomy" id="1673717"/>
    <lineage>
        <taxon>Bacteria</taxon>
        <taxon>Bacillati</taxon>
        <taxon>Bacillota</taxon>
        <taxon>Clostridia</taxon>
        <taxon>Eubacteriales</taxon>
        <taxon>Acutalibacteraceae</taxon>
        <taxon>Anaeromassilibacillus</taxon>
    </lineage>
</organism>
<dbReference type="Proteomes" id="UP001298681">
    <property type="component" value="Unassembled WGS sequence"/>
</dbReference>
<evidence type="ECO:0000313" key="3">
    <source>
        <dbReference type="EMBL" id="MCG4611427.1"/>
    </source>
</evidence>
<proteinExistence type="predicted"/>
<dbReference type="InterPro" id="IPR048402">
    <property type="entry name" value="YpeB_N"/>
</dbReference>
<evidence type="ECO:0000259" key="1">
    <source>
        <dbReference type="Pfam" id="PF14620"/>
    </source>
</evidence>
<keyword evidence="4" id="KW-1185">Reference proteome</keyword>
<dbReference type="RefSeq" id="WP_087234660.1">
    <property type="nucleotide sequence ID" value="NZ_JAKNHQ010000015.1"/>
</dbReference>